<sequence length="596" mass="65700">MPKSCRHGNPPSKPSARAFYLIKLTKRLFAATALLMVLLIGMMARSSAPSNRNRNTRALTYQTTWVDLVLRPSPESFAYAYTTGHGSPRGRALSAEQLQALPSGNRSLSVGGDRRLRLFMLADSPHIDLCKSIMSAVAAGYPAPILLNWGGEFNRPKWHLAGSHAAEVDSFLSVIQDLLARAEGEDGDVHQDDLAVLVDAHDVWFQLPPSALIQRYHQLNLEADARVHRQWESAQGLAAGFPVAPPRQSIVTTMAKNCRPRSESRPPSRYGKGTDRVLAMPLQPARDYGAVKPRCLDNGMIMGTMGALRDALTRAKAQAGAASHRGRRIFRDQALFGQVLADQETWRDWMRGLGAAWNGTASENDLSKLPRHVRRIAAASMAGERFEYGIGLDYHFGTVPRAFSAHDDGAFVKINDKEALKAESARAGVPHGQVRVDGVPRELAQADVGPKQLDDTVWGDVPLYTDLRSGVTPVGMHHHHDSKSRRLLRESWTKMWFYPKLRNLIAQATLPMSATSTVRPLARVPADGGIGSRETRYWAPKSSLANKLVQVFQPFSVHATSGGSYGTMPWQGVCQVRGEKPWHREIFGDAKGPWQL</sequence>
<dbReference type="PANTHER" id="PTHR36587:SF2">
    <property type="entry name" value="EXPRESSION SITE-ASSOCIATED GENE 3 (ESAG3)-LIKE PROTEIN"/>
    <property type="match status" value="1"/>
</dbReference>
<reference evidence="1" key="1">
    <citation type="submission" date="2020-03" db="EMBL/GenBank/DDBJ databases">
        <title>A mixture of massive structural variations and highly conserved coding sequences in Ustilaginoidea virens genome.</title>
        <authorList>
            <person name="Zhang K."/>
            <person name="Zhao Z."/>
            <person name="Zhang Z."/>
            <person name="Li Y."/>
            <person name="Hsiang T."/>
            <person name="Sun W."/>
        </authorList>
    </citation>
    <scope>NUCLEOTIDE SEQUENCE</scope>
    <source>
        <strain evidence="1">UV-8b</strain>
    </source>
</reference>
<dbReference type="AlphaFoldDB" id="A0A8E5HLC7"/>
<keyword evidence="2" id="KW-1185">Reference proteome</keyword>
<evidence type="ECO:0000313" key="1">
    <source>
        <dbReference type="EMBL" id="QUC17605.1"/>
    </source>
</evidence>
<dbReference type="EMBL" id="CP072754">
    <property type="protein sequence ID" value="QUC17605.1"/>
    <property type="molecule type" value="Genomic_DNA"/>
</dbReference>
<protein>
    <submittedName>
        <fullName evidence="1">Uncharacterized protein</fullName>
    </submittedName>
</protein>
<evidence type="ECO:0000313" key="2">
    <source>
        <dbReference type="Proteomes" id="UP000027002"/>
    </source>
</evidence>
<organism evidence="1 2">
    <name type="scientific">Ustilaginoidea virens</name>
    <name type="common">Rice false smut fungus</name>
    <name type="synonym">Villosiclava virens</name>
    <dbReference type="NCBI Taxonomy" id="1159556"/>
    <lineage>
        <taxon>Eukaryota</taxon>
        <taxon>Fungi</taxon>
        <taxon>Dikarya</taxon>
        <taxon>Ascomycota</taxon>
        <taxon>Pezizomycotina</taxon>
        <taxon>Sordariomycetes</taxon>
        <taxon>Hypocreomycetidae</taxon>
        <taxon>Hypocreales</taxon>
        <taxon>Clavicipitaceae</taxon>
        <taxon>Ustilaginoidea</taxon>
    </lineage>
</organism>
<dbReference type="PANTHER" id="PTHR36587">
    <property type="entry name" value="EXPRESSION SITE-ASSOCIATED GENE 3 (ESAG3)-LIKE PROTEIN"/>
    <property type="match status" value="1"/>
</dbReference>
<dbReference type="GeneID" id="66062624"/>
<gene>
    <name evidence="1" type="ORF">UV8b_01846</name>
</gene>
<dbReference type="Proteomes" id="UP000027002">
    <property type="component" value="Chromosome 2"/>
</dbReference>
<dbReference type="CDD" id="cd22997">
    <property type="entry name" value="GT_LH"/>
    <property type="match status" value="1"/>
</dbReference>
<accession>A0A8E5HLC7</accession>
<name>A0A8E5HLC7_USTVR</name>
<dbReference type="KEGG" id="uvi:66062624"/>
<dbReference type="RefSeq" id="XP_042995278.1">
    <property type="nucleotide sequence ID" value="XM_043139344.1"/>
</dbReference>
<dbReference type="OrthoDB" id="422736at2759"/>
<proteinExistence type="predicted"/>